<dbReference type="SUPFAM" id="SSF49503">
    <property type="entry name" value="Cupredoxins"/>
    <property type="match status" value="1"/>
</dbReference>
<dbReference type="AlphaFoldDB" id="A0ABD6CW81"/>
<keyword evidence="1" id="KW-0732">Signal</keyword>
<dbReference type="InterPro" id="IPR026371">
    <property type="entry name" value="PGF_CTERM"/>
</dbReference>
<feature type="compositionally biased region" description="Gly residues" evidence="2">
    <location>
        <begin position="178"/>
        <end position="197"/>
    </location>
</feature>
<feature type="region of interest" description="Disordered" evidence="2">
    <location>
        <begin position="131"/>
        <end position="198"/>
    </location>
</feature>
<protein>
    <submittedName>
        <fullName evidence="3">PGF-CTERM sorting domain-containing protein</fullName>
    </submittedName>
</protein>
<proteinExistence type="predicted"/>
<keyword evidence="4" id="KW-1185">Reference proteome</keyword>
<organism evidence="3 4">
    <name type="scientific">Haloplanus ruber</name>
    <dbReference type="NCBI Taxonomy" id="869892"/>
    <lineage>
        <taxon>Archaea</taxon>
        <taxon>Methanobacteriati</taxon>
        <taxon>Methanobacteriota</taxon>
        <taxon>Stenosarchaea group</taxon>
        <taxon>Halobacteria</taxon>
        <taxon>Halobacteriales</taxon>
        <taxon>Haloferacaceae</taxon>
        <taxon>Haloplanus</taxon>
    </lineage>
</organism>
<dbReference type="InterPro" id="IPR006311">
    <property type="entry name" value="TAT_signal"/>
</dbReference>
<dbReference type="InterPro" id="IPR008972">
    <property type="entry name" value="Cupredoxin"/>
</dbReference>
<gene>
    <name evidence="3" type="ORF">ACFSBJ_04565</name>
</gene>
<dbReference type="RefSeq" id="WP_256406802.1">
    <property type="nucleotide sequence ID" value="NZ_CP187151.1"/>
</dbReference>
<evidence type="ECO:0000313" key="4">
    <source>
        <dbReference type="Proteomes" id="UP001597075"/>
    </source>
</evidence>
<dbReference type="NCBIfam" id="TIGR04126">
    <property type="entry name" value="PGF_CTERM"/>
    <property type="match status" value="1"/>
</dbReference>
<dbReference type="EMBL" id="JBHUDL010000006">
    <property type="protein sequence ID" value="MFD1633008.1"/>
    <property type="molecule type" value="Genomic_DNA"/>
</dbReference>
<dbReference type="Gene3D" id="2.60.40.420">
    <property type="entry name" value="Cupredoxins - blue copper proteins"/>
    <property type="match status" value="1"/>
</dbReference>
<dbReference type="Proteomes" id="UP001597075">
    <property type="component" value="Unassembled WGS sequence"/>
</dbReference>
<reference evidence="3 4" key="1">
    <citation type="journal article" date="2019" name="Int. J. Syst. Evol. Microbiol.">
        <title>The Global Catalogue of Microorganisms (GCM) 10K type strain sequencing project: providing services to taxonomists for standard genome sequencing and annotation.</title>
        <authorList>
            <consortium name="The Broad Institute Genomics Platform"/>
            <consortium name="The Broad Institute Genome Sequencing Center for Infectious Disease"/>
            <person name="Wu L."/>
            <person name="Ma J."/>
        </authorList>
    </citation>
    <scope>NUCLEOTIDE SEQUENCE [LARGE SCALE GENOMIC DNA]</scope>
    <source>
        <strain evidence="3 4">CGMCC 1.10594</strain>
    </source>
</reference>
<dbReference type="GO" id="GO:0005886">
    <property type="term" value="C:plasma membrane"/>
    <property type="evidence" value="ECO:0007669"/>
    <property type="project" value="UniProtKB-SubCell"/>
</dbReference>
<dbReference type="PROSITE" id="PS51318">
    <property type="entry name" value="TAT"/>
    <property type="match status" value="1"/>
</dbReference>
<evidence type="ECO:0000256" key="1">
    <source>
        <dbReference type="ARBA" id="ARBA00022729"/>
    </source>
</evidence>
<comment type="caution">
    <text evidence="3">The sequence shown here is derived from an EMBL/GenBank/DDBJ whole genome shotgun (WGS) entry which is preliminary data.</text>
</comment>
<feature type="compositionally biased region" description="Low complexity" evidence="2">
    <location>
        <begin position="136"/>
        <end position="149"/>
    </location>
</feature>
<feature type="compositionally biased region" description="Acidic residues" evidence="2">
    <location>
        <begin position="152"/>
        <end position="177"/>
    </location>
</feature>
<name>A0ABD6CW81_9EURY</name>
<evidence type="ECO:0000313" key="3">
    <source>
        <dbReference type="EMBL" id="MFD1633008.1"/>
    </source>
</evidence>
<sequence length="218" mass="21710">MATRRTFLIGAAATTAGLAGAVGSATAQAQTFELELTQEGFVGRAPSSIEGEANPTLEVEAGQNYAIQWTNSYNPESEGIPARHNLVVTTSDGVVRRGEYVFETGQTRTIQFQARSGLSEYFCEEHMGEGGEFNVAGGSTATATETSGGDMEGGDGGDGGDMEGGDGGDGGDMEGGDGGDGGDGGEETSGGGPGFGVGAALTALGAGAYGALRRGSDD</sequence>
<dbReference type="GO" id="GO:0030115">
    <property type="term" value="C:S-layer"/>
    <property type="evidence" value="ECO:0007669"/>
    <property type="project" value="UniProtKB-SubCell"/>
</dbReference>
<accession>A0ABD6CW81</accession>
<evidence type="ECO:0000256" key="2">
    <source>
        <dbReference type="SAM" id="MobiDB-lite"/>
    </source>
</evidence>